<comment type="caution">
    <text evidence="2">The sequence shown here is derived from an EMBL/GenBank/DDBJ whole genome shotgun (WGS) entry which is preliminary data.</text>
</comment>
<keyword evidence="3" id="KW-1185">Reference proteome</keyword>
<evidence type="ECO:0000256" key="1">
    <source>
        <dbReference type="SAM" id="MobiDB-lite"/>
    </source>
</evidence>
<dbReference type="STRING" id="742743.HMPREF9453_01439"/>
<dbReference type="Pfam" id="PF13332">
    <property type="entry name" value="Fil_haemagg_2"/>
    <property type="match status" value="1"/>
</dbReference>
<feature type="region of interest" description="Disordered" evidence="1">
    <location>
        <begin position="1"/>
        <end position="43"/>
    </location>
</feature>
<dbReference type="GO" id="GO:0003824">
    <property type="term" value="F:catalytic activity"/>
    <property type="evidence" value="ECO:0007669"/>
    <property type="project" value="UniProtKB-ARBA"/>
</dbReference>
<organism evidence="2 3">
    <name type="scientific">Dialister succinatiphilus YIT 11850</name>
    <dbReference type="NCBI Taxonomy" id="742743"/>
    <lineage>
        <taxon>Bacteria</taxon>
        <taxon>Bacillati</taxon>
        <taxon>Bacillota</taxon>
        <taxon>Negativicutes</taxon>
        <taxon>Veillonellales</taxon>
        <taxon>Veillonellaceae</taxon>
        <taxon>Dialister</taxon>
    </lineage>
</organism>
<feature type="compositionally biased region" description="Basic and acidic residues" evidence="1">
    <location>
        <begin position="26"/>
        <end position="36"/>
    </location>
</feature>
<feature type="region of interest" description="Disordered" evidence="1">
    <location>
        <begin position="130"/>
        <end position="150"/>
    </location>
</feature>
<evidence type="ECO:0000313" key="2">
    <source>
        <dbReference type="EMBL" id="EHO62658.1"/>
    </source>
</evidence>
<sequence>MILKGNRIEGEKVQADAGGSLSMESEQDRKTYRENGKNTGISLGYDIPSGKVSGFASTGKSHTNSRYESVTNQAGIYAGDKGFDISVKDNTHHKGAVIDSKGDADKNNLRTGTLSWENVENKADYKAGGMGISYVPKDSTTPLNSRGLTP</sequence>
<protein>
    <submittedName>
        <fullName evidence="2">Uncharacterized protein</fullName>
    </submittedName>
</protein>
<proteinExistence type="predicted"/>
<reference evidence="2 3" key="1">
    <citation type="submission" date="2011-11" db="EMBL/GenBank/DDBJ databases">
        <title>The Genome Sequence of Dialister succinatiphilus YIT 11850.</title>
        <authorList>
            <consortium name="The Broad Institute Genome Sequencing Platform"/>
            <person name="Earl A."/>
            <person name="Ward D."/>
            <person name="Feldgarden M."/>
            <person name="Gevers D."/>
            <person name="Morotomi M."/>
            <person name="Young S.K."/>
            <person name="Zeng Q."/>
            <person name="Gargeya S."/>
            <person name="Fitzgerald M."/>
            <person name="Haas B."/>
            <person name="Abouelleil A."/>
            <person name="Alvarado L."/>
            <person name="Arachchi H.M."/>
            <person name="Berlin A."/>
            <person name="Brown A."/>
            <person name="Chapman S.B."/>
            <person name="Dunbar C."/>
            <person name="Gearin G."/>
            <person name="Goldberg J."/>
            <person name="Griggs A."/>
            <person name="Gujja S."/>
            <person name="Heiman D."/>
            <person name="Howarth C."/>
            <person name="Lui A."/>
            <person name="MacDonald P.J.P."/>
            <person name="Montmayeur A."/>
            <person name="Murphy C."/>
            <person name="Neiman D."/>
            <person name="Pearson M."/>
            <person name="Priest M."/>
            <person name="Roberts A."/>
            <person name="Saif S."/>
            <person name="Shea T."/>
            <person name="Sisk P."/>
            <person name="Stolte C."/>
            <person name="Sykes S."/>
            <person name="Wortman J."/>
            <person name="Nusbaum C."/>
            <person name="Birren B."/>
        </authorList>
    </citation>
    <scope>NUCLEOTIDE SEQUENCE [LARGE SCALE GENOMIC DNA]</scope>
    <source>
        <strain evidence="2 3">YIT 11850</strain>
    </source>
</reference>
<dbReference type="InterPro" id="IPR025157">
    <property type="entry name" value="Hemagglutinin_rpt"/>
</dbReference>
<dbReference type="Proteomes" id="UP000003277">
    <property type="component" value="Unassembled WGS sequence"/>
</dbReference>
<name>H1D1F1_9FIRM</name>
<dbReference type="AlphaFoldDB" id="H1D1F1"/>
<gene>
    <name evidence="2" type="ORF">HMPREF9453_01439</name>
</gene>
<feature type="compositionally biased region" description="Polar residues" evidence="1">
    <location>
        <begin position="138"/>
        <end position="150"/>
    </location>
</feature>
<evidence type="ECO:0000313" key="3">
    <source>
        <dbReference type="Proteomes" id="UP000003277"/>
    </source>
</evidence>
<dbReference type="PATRIC" id="fig|742743.3.peg.1464"/>
<accession>H1D1F1</accession>
<dbReference type="HOGENOM" id="CLU_054394_1_0_9"/>
<dbReference type="OrthoDB" id="1632235at2"/>
<dbReference type="eggNOG" id="COG3210">
    <property type="taxonomic scope" value="Bacteria"/>
</dbReference>
<feature type="compositionally biased region" description="Basic and acidic residues" evidence="1">
    <location>
        <begin position="1"/>
        <end position="14"/>
    </location>
</feature>
<dbReference type="EMBL" id="ADLT01000048">
    <property type="protein sequence ID" value="EHO62658.1"/>
    <property type="molecule type" value="Genomic_DNA"/>
</dbReference>